<proteinExistence type="predicted"/>
<feature type="chain" id="PRO_5001511456" description="Ubiquitin 3 binding protein But2 C-terminal domain-containing protein" evidence="1">
    <location>
        <begin position="17"/>
        <end position="186"/>
    </location>
</feature>
<dbReference type="OrthoDB" id="5356630at2759"/>
<name>A0A022WCV4_TRIRU</name>
<reference evidence="2" key="1">
    <citation type="submission" date="2014-02" db="EMBL/GenBank/DDBJ databases">
        <title>The Genome Sequence of Trichophyton rubrum (morphotype fischeri) CBS 288.86.</title>
        <authorList>
            <consortium name="The Broad Institute Genomics Platform"/>
            <person name="Cuomo C.A."/>
            <person name="White T.C."/>
            <person name="Graser Y."/>
            <person name="Martinez-Rossi N."/>
            <person name="Heitman J."/>
            <person name="Young S.K."/>
            <person name="Zeng Q."/>
            <person name="Gargeya S."/>
            <person name="Abouelleil A."/>
            <person name="Alvarado L."/>
            <person name="Chapman S.B."/>
            <person name="Gainer-Dewar J."/>
            <person name="Goldberg J."/>
            <person name="Griggs A."/>
            <person name="Gujja S."/>
            <person name="Hansen M."/>
            <person name="Howarth C."/>
            <person name="Imamovic A."/>
            <person name="Larimer J."/>
            <person name="Martinez D."/>
            <person name="Murphy C."/>
            <person name="Pearson M.D."/>
            <person name="Persinoti G."/>
            <person name="Poon T."/>
            <person name="Priest M."/>
            <person name="Roberts A.D."/>
            <person name="Saif S."/>
            <person name="Shea T.D."/>
            <person name="Sykes S.N."/>
            <person name="Wortman J."/>
            <person name="Nusbaum C."/>
            <person name="Birren B."/>
        </authorList>
    </citation>
    <scope>NUCLEOTIDE SEQUENCE [LARGE SCALE GENOMIC DNA]</scope>
    <source>
        <strain evidence="2">CBS 288.86</strain>
    </source>
</reference>
<evidence type="ECO:0008006" key="3">
    <source>
        <dbReference type="Google" id="ProtNLM"/>
    </source>
</evidence>
<feature type="signal peptide" evidence="1">
    <location>
        <begin position="1"/>
        <end position="16"/>
    </location>
</feature>
<dbReference type="HOGENOM" id="CLU_090026_0_0_1"/>
<gene>
    <name evidence="2" type="ORF">H103_01380</name>
</gene>
<dbReference type="AlphaFoldDB" id="A0A022WCV4"/>
<evidence type="ECO:0000256" key="1">
    <source>
        <dbReference type="SAM" id="SignalP"/>
    </source>
</evidence>
<keyword evidence="1" id="KW-0732">Signal</keyword>
<accession>A0A022WCV4</accession>
<sequence>MKLTALFVSAAAVVLAAPTANPNNPEIEARNTQFVSPKDTFLHYINTGVTNHDIYGRPLVVKNGKAAEETSAVVTFVFDGSYNGRRCRLRFDTSPGDVSKGSQQLDVYSVINPPTWPIQSPFSRDQHYGRIYVLVPGTAQWVQGYNGYPEFDCPVNKRIGYEFVGVYDYDIIGWNVGSTGPRIEVL</sequence>
<dbReference type="EMBL" id="KK207727">
    <property type="protein sequence ID" value="EZF56134.1"/>
    <property type="molecule type" value="Genomic_DNA"/>
</dbReference>
<protein>
    <recommendedName>
        <fullName evidence="3">Ubiquitin 3 binding protein But2 C-terminal domain-containing protein</fullName>
    </recommendedName>
</protein>
<dbReference type="Proteomes" id="UP000023758">
    <property type="component" value="Unassembled WGS sequence"/>
</dbReference>
<evidence type="ECO:0000313" key="2">
    <source>
        <dbReference type="EMBL" id="EZF56134.1"/>
    </source>
</evidence>
<organism evidence="2">
    <name type="scientific">Trichophyton rubrum CBS 288.86</name>
    <dbReference type="NCBI Taxonomy" id="1215330"/>
    <lineage>
        <taxon>Eukaryota</taxon>
        <taxon>Fungi</taxon>
        <taxon>Dikarya</taxon>
        <taxon>Ascomycota</taxon>
        <taxon>Pezizomycotina</taxon>
        <taxon>Eurotiomycetes</taxon>
        <taxon>Eurotiomycetidae</taxon>
        <taxon>Onygenales</taxon>
        <taxon>Arthrodermataceae</taxon>
        <taxon>Trichophyton</taxon>
    </lineage>
</organism>